<dbReference type="PANTHER" id="PTHR11339:SF402">
    <property type="entry name" value="VWFD DOMAIN-CONTAINING PROTEIN"/>
    <property type="match status" value="1"/>
</dbReference>
<feature type="compositionally biased region" description="Acidic residues" evidence="3">
    <location>
        <begin position="40"/>
        <end position="61"/>
    </location>
</feature>
<protein>
    <submittedName>
        <fullName evidence="6">Mucin-2-like 2</fullName>
    </submittedName>
</protein>
<accession>A0A8J5JV31</accession>
<evidence type="ECO:0000256" key="3">
    <source>
        <dbReference type="SAM" id="MobiDB-lite"/>
    </source>
</evidence>
<evidence type="ECO:0000256" key="2">
    <source>
        <dbReference type="ARBA" id="ARBA00023180"/>
    </source>
</evidence>
<dbReference type="PANTHER" id="PTHR11339">
    <property type="entry name" value="EXTRACELLULAR MATRIX GLYCOPROTEIN RELATED"/>
    <property type="match status" value="1"/>
</dbReference>
<dbReference type="Proteomes" id="UP000747542">
    <property type="component" value="Unassembled WGS sequence"/>
</dbReference>
<dbReference type="AlphaFoldDB" id="A0A8J5JV31"/>
<reference evidence="6" key="1">
    <citation type="journal article" date="2021" name="Sci. Adv.">
        <title>The American lobster genome reveals insights on longevity, neural, and immune adaptations.</title>
        <authorList>
            <person name="Polinski J.M."/>
            <person name="Zimin A.V."/>
            <person name="Clark K.F."/>
            <person name="Kohn A.B."/>
            <person name="Sadowski N."/>
            <person name="Timp W."/>
            <person name="Ptitsyn A."/>
            <person name="Khanna P."/>
            <person name="Romanova D.Y."/>
            <person name="Williams P."/>
            <person name="Greenwood S.J."/>
            <person name="Moroz L.L."/>
            <person name="Walt D.R."/>
            <person name="Bodnar A.G."/>
        </authorList>
    </citation>
    <scope>NUCLEOTIDE SEQUENCE</scope>
    <source>
        <strain evidence="6">GMGI-L3</strain>
    </source>
</reference>
<feature type="chain" id="PRO_5035171507" evidence="4">
    <location>
        <begin position="23"/>
        <end position="496"/>
    </location>
</feature>
<dbReference type="SMART" id="SM00216">
    <property type="entry name" value="VWD"/>
    <property type="match status" value="1"/>
</dbReference>
<dbReference type="InterPro" id="IPR050780">
    <property type="entry name" value="Mucin_vWF_Thrombospondin_sf"/>
</dbReference>
<organism evidence="6 7">
    <name type="scientific">Homarus americanus</name>
    <name type="common">American lobster</name>
    <dbReference type="NCBI Taxonomy" id="6706"/>
    <lineage>
        <taxon>Eukaryota</taxon>
        <taxon>Metazoa</taxon>
        <taxon>Ecdysozoa</taxon>
        <taxon>Arthropoda</taxon>
        <taxon>Crustacea</taxon>
        <taxon>Multicrustacea</taxon>
        <taxon>Malacostraca</taxon>
        <taxon>Eumalacostraca</taxon>
        <taxon>Eucarida</taxon>
        <taxon>Decapoda</taxon>
        <taxon>Pleocyemata</taxon>
        <taxon>Astacidea</taxon>
        <taxon>Nephropoidea</taxon>
        <taxon>Nephropidae</taxon>
        <taxon>Homarus</taxon>
    </lineage>
</organism>
<evidence type="ECO:0000313" key="7">
    <source>
        <dbReference type="Proteomes" id="UP000747542"/>
    </source>
</evidence>
<evidence type="ECO:0000313" key="6">
    <source>
        <dbReference type="EMBL" id="KAG7161548.1"/>
    </source>
</evidence>
<keyword evidence="4" id="KW-0732">Signal</keyword>
<feature type="signal peptide" evidence="4">
    <location>
        <begin position="1"/>
        <end position="22"/>
    </location>
</feature>
<dbReference type="InterPro" id="IPR001846">
    <property type="entry name" value="VWF_type-D"/>
</dbReference>
<keyword evidence="7" id="KW-1185">Reference proteome</keyword>
<name>A0A8J5JV31_HOMAM</name>
<keyword evidence="2" id="KW-0325">Glycoprotein</keyword>
<evidence type="ECO:0000256" key="1">
    <source>
        <dbReference type="ARBA" id="ARBA00023157"/>
    </source>
</evidence>
<proteinExistence type="predicted"/>
<dbReference type="EMBL" id="JAHLQT010028947">
    <property type="protein sequence ID" value="KAG7161548.1"/>
    <property type="molecule type" value="Genomic_DNA"/>
</dbReference>
<dbReference type="Pfam" id="PF00094">
    <property type="entry name" value="VWD"/>
    <property type="match status" value="1"/>
</dbReference>
<feature type="region of interest" description="Disordered" evidence="3">
    <location>
        <begin position="34"/>
        <end position="64"/>
    </location>
</feature>
<feature type="domain" description="VWFD" evidence="5">
    <location>
        <begin position="172"/>
        <end position="368"/>
    </location>
</feature>
<comment type="caution">
    <text evidence="6">The sequence shown here is derived from an EMBL/GenBank/DDBJ whole genome shotgun (WGS) entry which is preliminary data.</text>
</comment>
<evidence type="ECO:0000259" key="5">
    <source>
        <dbReference type="PROSITE" id="PS51233"/>
    </source>
</evidence>
<evidence type="ECO:0000256" key="4">
    <source>
        <dbReference type="SAM" id="SignalP"/>
    </source>
</evidence>
<keyword evidence="1" id="KW-1015">Disulfide bond</keyword>
<gene>
    <name evidence="6" type="primary">MUC2-L2</name>
    <name evidence="6" type="ORF">Hamer_G014105</name>
</gene>
<dbReference type="PROSITE" id="PS51233">
    <property type="entry name" value="VWFD"/>
    <property type="match status" value="1"/>
</dbReference>
<sequence>MVKSGRGLSLLLLCVVALGVQGKYHRYHQQSEDLGLDQTESQDSEDQSQDENQDQQSEDQDDQKMDIDRIIQMARVIPTKPRHCQSCKTCTFGGVVYPHGSVMFNYPYGCLQIYCDKGENVMYFHGGPGKKYCCEFRGQMYSNWERLTSHCISIQCHYSYWYMYDTIDHCCGHCKIHDDPHVVTYDSYHYDFQGHCNYTVTQTGFGHHPDHGVFSDFEPFQYNNLASSVSSTTFRDSAHTIVTLNADSPSLVFYNSQPIVIKTATFFKMLPPNPWVNHYVMVLRHPSAADCNLVVGSSQLVVQQCANRLDVWAHPAHHDDLYGLCGHFNQYTPDDFTARDNTVYQLQKFPRAFPVSWLAHKQSDRKCTQSCPEPHLGCVNDYTTDPCYATTAAKNKYYSLCSTSLSSIIGQNSAYEYLKQDCAMDLCLMNQNNNSKNFYAWMQKLKVNAEMVKYLHEITYKAGGGQRRSFNDFPVDFLDAVAQLKAKDAAAPHLRG</sequence>